<dbReference type="Proteomes" id="UP000294155">
    <property type="component" value="Unassembled WGS sequence"/>
</dbReference>
<comment type="caution">
    <text evidence="1">The sequence shown here is derived from an EMBL/GenBank/DDBJ whole genome shotgun (WGS) entry which is preliminary data.</text>
</comment>
<dbReference type="RefSeq" id="WP_129920149.1">
    <property type="nucleotide sequence ID" value="NZ_SEWE01000008.1"/>
</dbReference>
<sequence>MSELYFVGNGDIQTGFTNAKKEIAANTGLGILFWRIWPNWELQLDAKVNVASTVDTLTNERVNGLVQNNRVYGRSVLVPGFSRQSTVVHALWYRTKAAKPLYGFISGFEFRVAASNNVWGYFENQQIITAKDTSTVRRNTFIDVSNLGGRFGAFYEFVDEDQRRLNGNSVRLGLNVIFRSIQGDIGRHTDAVRSLRRDFLLTSNTIHVGFEPVLTFRLKNIQAEASVPYLFAGSSNTVPGLSGAQFITSISFVGGFPVKME</sequence>
<reference evidence="1 2" key="1">
    <citation type="submission" date="2019-02" db="EMBL/GenBank/DDBJ databases">
        <title>Bacterial novel species isolated from soil.</title>
        <authorList>
            <person name="Jung H.-Y."/>
        </authorList>
    </citation>
    <scope>NUCLEOTIDE SEQUENCE [LARGE SCALE GENOMIC DNA]</scope>
    <source>
        <strain evidence="1 2">1-3-3-3</strain>
    </source>
</reference>
<accession>A0A4Q5LFC4</accession>
<dbReference type="OrthoDB" id="9828785at2"/>
<proteinExistence type="predicted"/>
<protein>
    <recommendedName>
        <fullName evidence="3">DUF481 domain-containing protein</fullName>
    </recommendedName>
</protein>
<evidence type="ECO:0008006" key="3">
    <source>
        <dbReference type="Google" id="ProtNLM"/>
    </source>
</evidence>
<organism evidence="1 2">
    <name type="scientific">Hymenobacter persicinus</name>
    <dbReference type="NCBI Taxonomy" id="2025506"/>
    <lineage>
        <taxon>Bacteria</taxon>
        <taxon>Pseudomonadati</taxon>
        <taxon>Bacteroidota</taxon>
        <taxon>Cytophagia</taxon>
        <taxon>Cytophagales</taxon>
        <taxon>Hymenobacteraceae</taxon>
        <taxon>Hymenobacter</taxon>
    </lineage>
</organism>
<evidence type="ECO:0000313" key="2">
    <source>
        <dbReference type="Proteomes" id="UP000294155"/>
    </source>
</evidence>
<evidence type="ECO:0000313" key="1">
    <source>
        <dbReference type="EMBL" id="RYU81845.1"/>
    </source>
</evidence>
<gene>
    <name evidence="1" type="ORF">EWM57_05545</name>
</gene>
<dbReference type="AlphaFoldDB" id="A0A4Q5LFC4"/>
<keyword evidence="2" id="KW-1185">Reference proteome</keyword>
<dbReference type="EMBL" id="SEWE01000008">
    <property type="protein sequence ID" value="RYU81845.1"/>
    <property type="molecule type" value="Genomic_DNA"/>
</dbReference>
<name>A0A4Q5LFC4_9BACT</name>